<dbReference type="AlphaFoldDB" id="A0A5C6YYD2"/>
<sequence>MTKKTTFSFFNLKTVALLVAFFGFTAANAQYCIPVDDCTDGDLILNVEFAGIANPTDCSPGGYGDFTASVDPAEVEIGGVYTMSVEVGAGWSVETVGLWIDFDNNETFDPSEFYLVGTGSGSVVEADLAIPGDALVGTYRMRICVKADSVPYDDPCNPAAGFGEWEDYLVNVTDPLSTPDLDFSNSVTVFKSGENLNITSGSILGKVEVFDLSGKLIAAQNNIASSNVTINLSAANQVLLVKVQSEEGYTTTKKVIF</sequence>
<feature type="domain" description="GEVED" evidence="2">
    <location>
        <begin position="96"/>
        <end position="171"/>
    </location>
</feature>
<dbReference type="NCBIfam" id="NF033708">
    <property type="entry name" value="T9SS_Cterm_ChiA"/>
    <property type="match status" value="1"/>
</dbReference>
<dbReference type="RefSeq" id="WP_111844020.1">
    <property type="nucleotide sequence ID" value="NZ_UEGI01000004.1"/>
</dbReference>
<protein>
    <submittedName>
        <fullName evidence="3">T9SS type A sorting domain-containing protein</fullName>
    </submittedName>
</protein>
<dbReference type="Pfam" id="PF20009">
    <property type="entry name" value="GEVED"/>
    <property type="match status" value="1"/>
</dbReference>
<evidence type="ECO:0000313" key="3">
    <source>
        <dbReference type="EMBL" id="TXD72261.1"/>
    </source>
</evidence>
<organism evidence="3 4">
    <name type="scientific">Aequorivita antarctica</name>
    <dbReference type="NCBI Taxonomy" id="153266"/>
    <lineage>
        <taxon>Bacteria</taxon>
        <taxon>Pseudomonadati</taxon>
        <taxon>Bacteroidota</taxon>
        <taxon>Flavobacteriia</taxon>
        <taxon>Flavobacteriales</taxon>
        <taxon>Flavobacteriaceae</taxon>
        <taxon>Aequorivita</taxon>
    </lineage>
</organism>
<evidence type="ECO:0000313" key="4">
    <source>
        <dbReference type="Proteomes" id="UP000321497"/>
    </source>
</evidence>
<dbReference type="Proteomes" id="UP000321497">
    <property type="component" value="Unassembled WGS sequence"/>
</dbReference>
<gene>
    <name evidence="3" type="ORF">ESU54_12600</name>
</gene>
<accession>A0A5C6YYD2</accession>
<dbReference type="InterPro" id="IPR045474">
    <property type="entry name" value="GEVED"/>
</dbReference>
<keyword evidence="4" id="KW-1185">Reference proteome</keyword>
<evidence type="ECO:0000259" key="2">
    <source>
        <dbReference type="Pfam" id="PF20009"/>
    </source>
</evidence>
<evidence type="ECO:0000256" key="1">
    <source>
        <dbReference type="SAM" id="SignalP"/>
    </source>
</evidence>
<feature type="signal peptide" evidence="1">
    <location>
        <begin position="1"/>
        <end position="29"/>
    </location>
</feature>
<feature type="chain" id="PRO_5022752650" evidence="1">
    <location>
        <begin position="30"/>
        <end position="257"/>
    </location>
</feature>
<comment type="caution">
    <text evidence="3">The sequence shown here is derived from an EMBL/GenBank/DDBJ whole genome shotgun (WGS) entry which is preliminary data.</text>
</comment>
<dbReference type="OrthoDB" id="951108at2"/>
<keyword evidence="1" id="KW-0732">Signal</keyword>
<name>A0A5C6YYD2_9FLAO</name>
<reference evidence="3 4" key="1">
    <citation type="submission" date="2019-08" db="EMBL/GenBank/DDBJ databases">
        <title>Genome of Aequorivita antarctica SW49 (type strain).</title>
        <authorList>
            <person name="Bowman J.P."/>
        </authorList>
    </citation>
    <scope>NUCLEOTIDE SEQUENCE [LARGE SCALE GENOMIC DNA]</scope>
    <source>
        <strain evidence="3 4">SW49</strain>
    </source>
</reference>
<dbReference type="EMBL" id="VORT01000009">
    <property type="protein sequence ID" value="TXD72261.1"/>
    <property type="molecule type" value="Genomic_DNA"/>
</dbReference>
<proteinExistence type="predicted"/>